<protein>
    <submittedName>
        <fullName evidence="1">Uncharacterized protein</fullName>
    </submittedName>
</protein>
<keyword evidence="2" id="KW-1185">Reference proteome</keyword>
<dbReference type="HOGENOM" id="CLU_1689749_0_0_1"/>
<name>D8T260_SELML</name>
<evidence type="ECO:0000313" key="1">
    <source>
        <dbReference type="EMBL" id="EFJ09206.1"/>
    </source>
</evidence>
<proteinExistence type="predicted"/>
<dbReference type="EMBL" id="GL377665">
    <property type="protein sequence ID" value="EFJ09206.1"/>
    <property type="molecule type" value="Genomic_DNA"/>
</dbReference>
<evidence type="ECO:0000313" key="2">
    <source>
        <dbReference type="Proteomes" id="UP000001514"/>
    </source>
</evidence>
<organism evidence="2">
    <name type="scientific">Selaginella moellendorffii</name>
    <name type="common">Spikemoss</name>
    <dbReference type="NCBI Taxonomy" id="88036"/>
    <lineage>
        <taxon>Eukaryota</taxon>
        <taxon>Viridiplantae</taxon>
        <taxon>Streptophyta</taxon>
        <taxon>Embryophyta</taxon>
        <taxon>Tracheophyta</taxon>
        <taxon>Lycopodiopsida</taxon>
        <taxon>Selaginellales</taxon>
        <taxon>Selaginellaceae</taxon>
        <taxon>Selaginella</taxon>
    </lineage>
</organism>
<dbReference type="AlphaFoldDB" id="D8T260"/>
<dbReference type="KEGG" id="smo:SELMODRAFT_428233"/>
<gene>
    <name evidence="1" type="ORF">SELMODRAFT_428233</name>
</gene>
<accession>D8T260</accession>
<reference evidence="1 2" key="1">
    <citation type="journal article" date="2011" name="Science">
        <title>The Selaginella genome identifies genetic changes associated with the evolution of vascular plants.</title>
        <authorList>
            <person name="Banks J.A."/>
            <person name="Nishiyama T."/>
            <person name="Hasebe M."/>
            <person name="Bowman J.L."/>
            <person name="Gribskov M."/>
            <person name="dePamphilis C."/>
            <person name="Albert V.A."/>
            <person name="Aono N."/>
            <person name="Aoyama T."/>
            <person name="Ambrose B.A."/>
            <person name="Ashton N.W."/>
            <person name="Axtell M.J."/>
            <person name="Barker E."/>
            <person name="Barker M.S."/>
            <person name="Bennetzen J.L."/>
            <person name="Bonawitz N.D."/>
            <person name="Chapple C."/>
            <person name="Cheng C."/>
            <person name="Correa L.G."/>
            <person name="Dacre M."/>
            <person name="DeBarry J."/>
            <person name="Dreyer I."/>
            <person name="Elias M."/>
            <person name="Engstrom E.M."/>
            <person name="Estelle M."/>
            <person name="Feng L."/>
            <person name="Finet C."/>
            <person name="Floyd S.K."/>
            <person name="Frommer W.B."/>
            <person name="Fujita T."/>
            <person name="Gramzow L."/>
            <person name="Gutensohn M."/>
            <person name="Harholt J."/>
            <person name="Hattori M."/>
            <person name="Heyl A."/>
            <person name="Hirai T."/>
            <person name="Hiwatashi Y."/>
            <person name="Ishikawa M."/>
            <person name="Iwata M."/>
            <person name="Karol K.G."/>
            <person name="Koehler B."/>
            <person name="Kolukisaoglu U."/>
            <person name="Kubo M."/>
            <person name="Kurata T."/>
            <person name="Lalonde S."/>
            <person name="Li K."/>
            <person name="Li Y."/>
            <person name="Litt A."/>
            <person name="Lyons E."/>
            <person name="Manning G."/>
            <person name="Maruyama T."/>
            <person name="Michael T.P."/>
            <person name="Mikami K."/>
            <person name="Miyazaki S."/>
            <person name="Morinaga S."/>
            <person name="Murata T."/>
            <person name="Mueller-Roeber B."/>
            <person name="Nelson D.R."/>
            <person name="Obara M."/>
            <person name="Oguri Y."/>
            <person name="Olmstead R.G."/>
            <person name="Onodera N."/>
            <person name="Petersen B.L."/>
            <person name="Pils B."/>
            <person name="Prigge M."/>
            <person name="Rensing S.A."/>
            <person name="Riano-Pachon D.M."/>
            <person name="Roberts A.W."/>
            <person name="Sato Y."/>
            <person name="Scheller H.V."/>
            <person name="Schulz B."/>
            <person name="Schulz C."/>
            <person name="Shakirov E.V."/>
            <person name="Shibagaki N."/>
            <person name="Shinohara N."/>
            <person name="Shippen D.E."/>
            <person name="Soerensen I."/>
            <person name="Sotooka R."/>
            <person name="Sugimoto N."/>
            <person name="Sugita M."/>
            <person name="Sumikawa N."/>
            <person name="Tanurdzic M."/>
            <person name="Theissen G."/>
            <person name="Ulvskov P."/>
            <person name="Wakazuki S."/>
            <person name="Weng J.K."/>
            <person name="Willats W.W."/>
            <person name="Wipf D."/>
            <person name="Wolf P.G."/>
            <person name="Yang L."/>
            <person name="Zimmer A.D."/>
            <person name="Zhu Q."/>
            <person name="Mitros T."/>
            <person name="Hellsten U."/>
            <person name="Loque D."/>
            <person name="Otillar R."/>
            <person name="Salamov A."/>
            <person name="Schmutz J."/>
            <person name="Shapiro H."/>
            <person name="Lindquist E."/>
            <person name="Lucas S."/>
            <person name="Rokhsar D."/>
            <person name="Grigoriev I.V."/>
        </authorList>
    </citation>
    <scope>NUCLEOTIDE SEQUENCE [LARGE SCALE GENOMIC DNA]</scope>
</reference>
<dbReference type="Proteomes" id="UP000001514">
    <property type="component" value="Unassembled WGS sequence"/>
</dbReference>
<dbReference type="Gramene" id="EFJ09206">
    <property type="protein sequence ID" value="EFJ09206"/>
    <property type="gene ID" value="SELMODRAFT_428233"/>
</dbReference>
<dbReference type="InParanoid" id="D8T260"/>
<sequence length="156" mass="17402">MSRLLFAAAPRPQFDCCKELTGSARRGLLQRLEHLPEELVCRQQHELSLTLLFLARQAAVALVDMEVTQGGMTRQVKGFLEPLCISSATLRIVTGKHALTSARVSNASDDAKQPCTRLLSGSWCMKLLVQNARIDWMDPVFKESMYSGVRQNDVIL</sequence>